<evidence type="ECO:0000313" key="2">
    <source>
        <dbReference type="EMBL" id="RKW71639.1"/>
    </source>
</evidence>
<accession>A0A496PME5</accession>
<reference evidence="2 3" key="1">
    <citation type="submission" date="2018-07" db="EMBL/GenBank/DDBJ databases">
        <title>Arthrobacter sp. nov., isolated from raw cow's milk with high bacterial count.</title>
        <authorList>
            <person name="Hahne J."/>
            <person name="Isele D."/>
            <person name="Lipski A."/>
        </authorList>
    </citation>
    <scope>NUCLEOTIDE SEQUENCE [LARGE SCALE GENOMIC DNA]</scope>
    <source>
        <strain evidence="2 3">JZ R-183</strain>
    </source>
</reference>
<dbReference type="Proteomes" id="UP000273119">
    <property type="component" value="Unassembled WGS sequence"/>
</dbReference>
<dbReference type="AlphaFoldDB" id="A0A496PME5"/>
<keyword evidence="3" id="KW-1185">Reference proteome</keyword>
<organism evidence="2 3">
    <name type="scientific">Galactobacter caseinivorans</name>
    <dbReference type="NCBI Taxonomy" id="2676123"/>
    <lineage>
        <taxon>Bacteria</taxon>
        <taxon>Bacillati</taxon>
        <taxon>Actinomycetota</taxon>
        <taxon>Actinomycetes</taxon>
        <taxon>Micrococcales</taxon>
        <taxon>Micrococcaceae</taxon>
        <taxon>Galactobacter</taxon>
    </lineage>
</organism>
<comment type="caution">
    <text evidence="2">The sequence shown here is derived from an EMBL/GenBank/DDBJ whole genome shotgun (WGS) entry which is preliminary data.</text>
</comment>
<sequence length="87" mass="8562">MAADGTPSGRRRCGAFCALLASLTGGAHGGRARGDTRWPHRCACDWPGHADGLAAPARRRAGAAGSGRGPGCGAGLGLWHGGAGRGD</sequence>
<dbReference type="EMBL" id="QQXL01000001">
    <property type="protein sequence ID" value="RKW71639.1"/>
    <property type="molecule type" value="Genomic_DNA"/>
</dbReference>
<feature type="compositionally biased region" description="Gly residues" evidence="1">
    <location>
        <begin position="64"/>
        <end position="87"/>
    </location>
</feature>
<proteinExistence type="predicted"/>
<evidence type="ECO:0000256" key="1">
    <source>
        <dbReference type="SAM" id="MobiDB-lite"/>
    </source>
</evidence>
<protein>
    <submittedName>
        <fullName evidence="2">Uncharacterized protein</fullName>
    </submittedName>
</protein>
<feature type="region of interest" description="Disordered" evidence="1">
    <location>
        <begin position="56"/>
        <end position="87"/>
    </location>
</feature>
<gene>
    <name evidence="2" type="ORF">DWQ67_02030</name>
</gene>
<evidence type="ECO:0000313" key="3">
    <source>
        <dbReference type="Proteomes" id="UP000273119"/>
    </source>
</evidence>
<name>A0A496PME5_9MICC</name>